<name>A0A1L3I0R0_9RHOB</name>
<proteinExistence type="predicted"/>
<dbReference type="KEGG" id="php:PhaeoP97_00253"/>
<dbReference type="RefSeq" id="WP_072503524.1">
    <property type="nucleotide sequence ID" value="NZ_CP016364.1"/>
</dbReference>
<organism evidence="1 2">
    <name type="scientific">Phaeobacter porticola</name>
    <dbReference type="NCBI Taxonomy" id="1844006"/>
    <lineage>
        <taxon>Bacteria</taxon>
        <taxon>Pseudomonadati</taxon>
        <taxon>Pseudomonadota</taxon>
        <taxon>Alphaproteobacteria</taxon>
        <taxon>Rhodobacterales</taxon>
        <taxon>Roseobacteraceae</taxon>
        <taxon>Phaeobacter</taxon>
    </lineage>
</organism>
<protein>
    <submittedName>
        <fullName evidence="1">Uncharacterized protein</fullName>
    </submittedName>
</protein>
<evidence type="ECO:0000313" key="1">
    <source>
        <dbReference type="EMBL" id="APG45705.1"/>
    </source>
</evidence>
<dbReference type="AlphaFoldDB" id="A0A1L3I0R0"/>
<accession>A0A1L3I0R0</accession>
<gene>
    <name evidence="1" type="ORF">PhaeoP97_00253</name>
</gene>
<evidence type="ECO:0000313" key="2">
    <source>
        <dbReference type="Proteomes" id="UP000183859"/>
    </source>
</evidence>
<keyword evidence="2" id="KW-1185">Reference proteome</keyword>
<dbReference type="Proteomes" id="UP000183859">
    <property type="component" value="Chromosome"/>
</dbReference>
<dbReference type="EMBL" id="CP016364">
    <property type="protein sequence ID" value="APG45705.1"/>
    <property type="molecule type" value="Genomic_DNA"/>
</dbReference>
<dbReference type="STRING" id="1844006.PhaeoP97_00253"/>
<dbReference type="OrthoDB" id="9886720at2"/>
<reference evidence="2" key="1">
    <citation type="submission" date="2016-07" db="EMBL/GenBank/DDBJ databases">
        <title>Phaeobacter portensis sp. nov., a tropodithietic acid producing bacterium isolated from a German harbor.</title>
        <authorList>
            <person name="Freese H.M."/>
            <person name="Bunk B."/>
            <person name="Breider S."/>
            <person name="Brinkhoff T."/>
        </authorList>
    </citation>
    <scope>NUCLEOTIDE SEQUENCE [LARGE SCALE GENOMIC DNA]</scope>
    <source>
        <strain evidence="2">P97</strain>
    </source>
</reference>
<sequence>MSYAKIANGTVVQVLDHLEGVIHPSLHGGYTEVISSVKEGMTTQDGQSFAWPQTAAPDPVVPVAPRVLPKLVFFQRLTTAERVGIRTAGKTDPVVEDWLAMLDLIENVDLDAEDVTASLGYFVSEGLINANRVPEILA</sequence>